<keyword evidence="9" id="KW-0808">Transferase</keyword>
<keyword evidence="9" id="KW-0239">DNA-directed DNA polymerase</keyword>
<keyword evidence="7" id="KW-0229">DNA integration</keyword>
<evidence type="ECO:0000313" key="14">
    <source>
        <dbReference type="Proteomes" id="UP000765509"/>
    </source>
</evidence>
<dbReference type="GO" id="GO:0006310">
    <property type="term" value="P:DNA recombination"/>
    <property type="evidence" value="ECO:0007669"/>
    <property type="project" value="UniProtKB-KW"/>
</dbReference>
<keyword evidence="1" id="KW-0548">Nucleotidyltransferase</keyword>
<evidence type="ECO:0000256" key="3">
    <source>
        <dbReference type="ARBA" id="ARBA00022723"/>
    </source>
</evidence>
<dbReference type="GO" id="GO:0003887">
    <property type="term" value="F:DNA-directed DNA polymerase activity"/>
    <property type="evidence" value="ECO:0007669"/>
    <property type="project" value="UniProtKB-KW"/>
</dbReference>
<dbReference type="AlphaFoldDB" id="A0A9Q3H372"/>
<evidence type="ECO:0000259" key="12">
    <source>
        <dbReference type="Pfam" id="PF07727"/>
    </source>
</evidence>
<dbReference type="OrthoDB" id="2517917at2759"/>
<dbReference type="GO" id="GO:0003676">
    <property type="term" value="F:nucleic acid binding"/>
    <property type="evidence" value="ECO:0007669"/>
    <property type="project" value="InterPro"/>
</dbReference>
<evidence type="ECO:0000313" key="13">
    <source>
        <dbReference type="EMBL" id="MBW0489611.1"/>
    </source>
</evidence>
<dbReference type="InterPro" id="IPR039537">
    <property type="entry name" value="Retrotran_Ty1/copia-like"/>
</dbReference>
<evidence type="ECO:0000256" key="6">
    <source>
        <dbReference type="ARBA" id="ARBA00022842"/>
    </source>
</evidence>
<keyword evidence="10" id="KW-0233">DNA recombination</keyword>
<keyword evidence="3" id="KW-0479">Metal-binding</keyword>
<dbReference type="PANTHER" id="PTHR42648">
    <property type="entry name" value="TRANSPOSASE, PUTATIVE-RELATED"/>
    <property type="match status" value="1"/>
</dbReference>
<evidence type="ECO:0000256" key="1">
    <source>
        <dbReference type="ARBA" id="ARBA00022695"/>
    </source>
</evidence>
<dbReference type="EMBL" id="AVOT02010165">
    <property type="protein sequence ID" value="MBW0489611.1"/>
    <property type="molecule type" value="Genomic_DNA"/>
</dbReference>
<dbReference type="GO" id="GO:0015074">
    <property type="term" value="P:DNA integration"/>
    <property type="evidence" value="ECO:0007669"/>
    <property type="project" value="UniProtKB-KW"/>
</dbReference>
<evidence type="ECO:0000256" key="8">
    <source>
        <dbReference type="ARBA" id="ARBA00022918"/>
    </source>
</evidence>
<keyword evidence="8" id="KW-0695">RNA-directed DNA polymerase</keyword>
<evidence type="ECO:0000256" key="4">
    <source>
        <dbReference type="ARBA" id="ARBA00022759"/>
    </source>
</evidence>
<dbReference type="Gene3D" id="3.30.420.10">
    <property type="entry name" value="Ribonuclease H-like superfamily/Ribonuclease H"/>
    <property type="match status" value="1"/>
</dbReference>
<evidence type="ECO:0000256" key="10">
    <source>
        <dbReference type="ARBA" id="ARBA00023172"/>
    </source>
</evidence>
<evidence type="ECO:0000256" key="11">
    <source>
        <dbReference type="ARBA" id="ARBA00023268"/>
    </source>
</evidence>
<evidence type="ECO:0000256" key="7">
    <source>
        <dbReference type="ARBA" id="ARBA00022908"/>
    </source>
</evidence>
<dbReference type="InterPro" id="IPR036397">
    <property type="entry name" value="RNaseH_sf"/>
</dbReference>
<evidence type="ECO:0000256" key="2">
    <source>
        <dbReference type="ARBA" id="ARBA00022722"/>
    </source>
</evidence>
<dbReference type="InterPro" id="IPR012337">
    <property type="entry name" value="RNaseH-like_sf"/>
</dbReference>
<proteinExistence type="predicted"/>
<dbReference type="GO" id="GO:0004519">
    <property type="term" value="F:endonuclease activity"/>
    <property type="evidence" value="ECO:0007669"/>
    <property type="project" value="UniProtKB-KW"/>
</dbReference>
<keyword evidence="2" id="KW-0540">Nuclease</keyword>
<gene>
    <name evidence="13" type="ORF">O181_029326</name>
</gene>
<protein>
    <recommendedName>
        <fullName evidence="12">Reverse transcriptase Ty1/copia-type domain-containing protein</fullName>
    </recommendedName>
</protein>
<dbReference type="InterPro" id="IPR013103">
    <property type="entry name" value="RVT_2"/>
</dbReference>
<evidence type="ECO:0000256" key="5">
    <source>
        <dbReference type="ARBA" id="ARBA00022801"/>
    </source>
</evidence>
<dbReference type="PANTHER" id="PTHR42648:SF11">
    <property type="entry name" value="TRANSPOSON TY4-P GAG-POL POLYPROTEIN"/>
    <property type="match status" value="1"/>
</dbReference>
<keyword evidence="6" id="KW-0460">Magnesium</keyword>
<sequence length="263" mass="30742">MPEQNAFSERGNRSILENKRCLMQTTELTDQFWAEAMSTETFLLNSEPKKHELPPYERWFGTKPPVESLWVFGCKAWTTSNKDDVCSALEDEYHDVVEEQPSRRIMVIGPRHPTLITGDISSKNILPYRRRVHQTYEATVPKNYQQAINSEQWVEWEKVITKELDNMGKLKVRSIRDKNPNDQPISCTWVFKTKKNEQQQIIKHKSRLCAQGFHQIQGLDYSQTFSQTGRISSLQEFILNVAINNYQFHQMDVKSTFLNAPLD</sequence>
<keyword evidence="14" id="KW-1185">Reference proteome</keyword>
<accession>A0A9Q3H372</accession>
<comment type="caution">
    <text evidence="13">The sequence shown here is derived from an EMBL/GenBank/DDBJ whole genome shotgun (WGS) entry which is preliminary data.</text>
</comment>
<feature type="domain" description="Reverse transcriptase Ty1/copia-type" evidence="12">
    <location>
        <begin position="179"/>
        <end position="262"/>
    </location>
</feature>
<dbReference type="GO" id="GO:0003964">
    <property type="term" value="F:RNA-directed DNA polymerase activity"/>
    <property type="evidence" value="ECO:0007669"/>
    <property type="project" value="UniProtKB-KW"/>
</dbReference>
<keyword evidence="4" id="KW-0255">Endonuclease</keyword>
<evidence type="ECO:0000256" key="9">
    <source>
        <dbReference type="ARBA" id="ARBA00022932"/>
    </source>
</evidence>
<dbReference type="Proteomes" id="UP000765509">
    <property type="component" value="Unassembled WGS sequence"/>
</dbReference>
<reference evidence="13" key="1">
    <citation type="submission" date="2021-03" db="EMBL/GenBank/DDBJ databases">
        <title>Draft genome sequence of rust myrtle Austropuccinia psidii MF-1, a brazilian biotype.</title>
        <authorList>
            <person name="Quecine M.C."/>
            <person name="Pachon D.M.R."/>
            <person name="Bonatelli M.L."/>
            <person name="Correr F.H."/>
            <person name="Franceschini L.M."/>
            <person name="Leite T.F."/>
            <person name="Margarido G.R.A."/>
            <person name="Almeida C.A."/>
            <person name="Ferrarezi J.A."/>
            <person name="Labate C.A."/>
        </authorList>
    </citation>
    <scope>NUCLEOTIDE SEQUENCE</scope>
    <source>
        <strain evidence="13">MF-1</strain>
    </source>
</reference>
<dbReference type="GO" id="GO:0016787">
    <property type="term" value="F:hydrolase activity"/>
    <property type="evidence" value="ECO:0007669"/>
    <property type="project" value="UniProtKB-KW"/>
</dbReference>
<dbReference type="SUPFAM" id="SSF53098">
    <property type="entry name" value="Ribonuclease H-like"/>
    <property type="match status" value="1"/>
</dbReference>
<name>A0A9Q3H372_9BASI</name>
<keyword evidence="5" id="KW-0378">Hydrolase</keyword>
<keyword evidence="11" id="KW-0511">Multifunctional enzyme</keyword>
<dbReference type="Pfam" id="PF07727">
    <property type="entry name" value="RVT_2"/>
    <property type="match status" value="1"/>
</dbReference>
<organism evidence="13 14">
    <name type="scientific">Austropuccinia psidii MF-1</name>
    <dbReference type="NCBI Taxonomy" id="1389203"/>
    <lineage>
        <taxon>Eukaryota</taxon>
        <taxon>Fungi</taxon>
        <taxon>Dikarya</taxon>
        <taxon>Basidiomycota</taxon>
        <taxon>Pucciniomycotina</taxon>
        <taxon>Pucciniomycetes</taxon>
        <taxon>Pucciniales</taxon>
        <taxon>Sphaerophragmiaceae</taxon>
        <taxon>Austropuccinia</taxon>
    </lineage>
</organism>
<dbReference type="GO" id="GO:0046872">
    <property type="term" value="F:metal ion binding"/>
    <property type="evidence" value="ECO:0007669"/>
    <property type="project" value="UniProtKB-KW"/>
</dbReference>